<name>A0A6J4S010_9ACTN</name>
<accession>A0A6J4S010</accession>
<feature type="domain" description="Peptidase M11 gametolysin" evidence="1">
    <location>
        <begin position="118"/>
        <end position="228"/>
    </location>
</feature>
<reference evidence="2" key="1">
    <citation type="submission" date="2020-02" db="EMBL/GenBank/DDBJ databases">
        <authorList>
            <person name="Meier V. D."/>
        </authorList>
    </citation>
    <scope>NUCLEOTIDE SEQUENCE</scope>
    <source>
        <strain evidence="2">AVDCRST_MAG85</strain>
    </source>
</reference>
<dbReference type="Pfam" id="PF05548">
    <property type="entry name" value="Peptidase_M11"/>
    <property type="match status" value="1"/>
</dbReference>
<organism evidence="2">
    <name type="scientific">uncultured Solirubrobacteraceae bacterium</name>
    <dbReference type="NCBI Taxonomy" id="1162706"/>
    <lineage>
        <taxon>Bacteria</taxon>
        <taxon>Bacillati</taxon>
        <taxon>Actinomycetota</taxon>
        <taxon>Thermoleophilia</taxon>
        <taxon>Solirubrobacterales</taxon>
        <taxon>Solirubrobacteraceae</taxon>
        <taxon>environmental samples</taxon>
    </lineage>
</organism>
<evidence type="ECO:0000259" key="1">
    <source>
        <dbReference type="Pfam" id="PF05548"/>
    </source>
</evidence>
<dbReference type="InterPro" id="IPR008752">
    <property type="entry name" value="Peptidase_M11"/>
</dbReference>
<dbReference type="InterPro" id="IPR024079">
    <property type="entry name" value="MetalloPept_cat_dom_sf"/>
</dbReference>
<proteinExistence type="predicted"/>
<dbReference type="Gene3D" id="3.40.390.10">
    <property type="entry name" value="Collagenase (Catalytic Domain)"/>
    <property type="match status" value="1"/>
</dbReference>
<protein>
    <recommendedName>
        <fullName evidence="1">Peptidase M11 gametolysin domain-containing protein</fullName>
    </recommendedName>
</protein>
<dbReference type="SUPFAM" id="SSF55486">
    <property type="entry name" value="Metalloproteases ('zincins'), catalytic domain"/>
    <property type="match status" value="1"/>
</dbReference>
<gene>
    <name evidence="2" type="ORF">AVDCRST_MAG85-700</name>
</gene>
<sequence length="442" mass="47525">MILEHADRFEDGVADESALLRTKNDGTLALRGNGRRWRELAGRRIRIKGRKRGNAVEEPVLLAAGGRDTAATGGPTAAPISETDPAPRKLAVILVSSPDDRARRWDPLETERVMFSDQRSVASYFRTLSFGRIDFAGDVFGFYDIEGDGAACDHVAIARQAEAAALADGRDLTQYDHIMYVTPRDTACPWGGLGNMPGRHTWVSARPSDIRIAAHELGHNLGVHHAGSLGCDDAGRPSSLIGTCTTVEYGDPYSVMGFSRTGLLSNWHRTQLGLVSAAQRRDATRDGLYELTTINDDQGGTKLLRIPRSGGEEWLALEVRTPLAPFTLEPEPSGVFVRATPSIERRGISGLVDAAPGSPAGYGDAPLQPGQTFEDAATRSIIRVESIAGGVARVRVGFLPEAPRPAVAADPGVARLFWPRAGDDTAVVRYEIERDGAIVGET</sequence>
<evidence type="ECO:0000313" key="2">
    <source>
        <dbReference type="EMBL" id="CAA9481445.1"/>
    </source>
</evidence>
<dbReference type="AlphaFoldDB" id="A0A6J4S010"/>
<dbReference type="GO" id="GO:0008237">
    <property type="term" value="F:metallopeptidase activity"/>
    <property type="evidence" value="ECO:0007669"/>
    <property type="project" value="InterPro"/>
</dbReference>
<feature type="non-terminal residue" evidence="2">
    <location>
        <position position="442"/>
    </location>
</feature>
<dbReference type="EMBL" id="CADCVT010000072">
    <property type="protein sequence ID" value="CAA9481445.1"/>
    <property type="molecule type" value="Genomic_DNA"/>
</dbReference>